<dbReference type="EMBL" id="JBEPLU010000001">
    <property type="protein sequence ID" value="MET3526639.1"/>
    <property type="molecule type" value="Genomic_DNA"/>
</dbReference>
<keyword evidence="3" id="KW-1185">Reference proteome</keyword>
<proteinExistence type="predicted"/>
<evidence type="ECO:0000313" key="3">
    <source>
        <dbReference type="Proteomes" id="UP001549110"/>
    </source>
</evidence>
<evidence type="ECO:0000313" key="2">
    <source>
        <dbReference type="EMBL" id="MET3526639.1"/>
    </source>
</evidence>
<accession>A0ABV2EHY7</accession>
<gene>
    <name evidence="2" type="ORF">ABID41_001734</name>
</gene>
<organism evidence="2 3">
    <name type="scientific">Phenylobacterium koreense</name>
    <dbReference type="NCBI Taxonomy" id="266125"/>
    <lineage>
        <taxon>Bacteria</taxon>
        <taxon>Pseudomonadati</taxon>
        <taxon>Pseudomonadota</taxon>
        <taxon>Alphaproteobacteria</taxon>
        <taxon>Caulobacterales</taxon>
        <taxon>Caulobacteraceae</taxon>
        <taxon>Phenylobacterium</taxon>
    </lineage>
</organism>
<evidence type="ECO:0000256" key="1">
    <source>
        <dbReference type="SAM" id="SignalP"/>
    </source>
</evidence>
<sequence>MPFVRGNLVRGVTTGVLVLSLSALAACSSGGRKESGGFLGIGGKSETTASSNQQAIGVNGYLWRATLDTLSFMPLASADPYGGVVITDWYVNPEKPDERFKCTVYILDSRLRADGLNVAVFKQTRDATGNWVDAPAAGQTETDLENAILTKARQLRLSNIG</sequence>
<feature type="signal peptide" evidence="1">
    <location>
        <begin position="1"/>
        <end position="25"/>
    </location>
</feature>
<dbReference type="InterPro" id="IPR021959">
    <property type="entry name" value="DUF3576"/>
</dbReference>
<evidence type="ECO:0008006" key="4">
    <source>
        <dbReference type="Google" id="ProtNLM"/>
    </source>
</evidence>
<protein>
    <recommendedName>
        <fullName evidence="4">DUF3576 domain-containing protein</fullName>
    </recommendedName>
</protein>
<keyword evidence="1" id="KW-0732">Signal</keyword>
<dbReference type="Pfam" id="PF12100">
    <property type="entry name" value="DUF3576"/>
    <property type="match status" value="1"/>
</dbReference>
<reference evidence="2 3" key="1">
    <citation type="submission" date="2024-06" db="EMBL/GenBank/DDBJ databases">
        <title>Genomic Encyclopedia of Type Strains, Phase IV (KMG-IV): sequencing the most valuable type-strain genomes for metagenomic binning, comparative biology and taxonomic classification.</title>
        <authorList>
            <person name="Goeker M."/>
        </authorList>
    </citation>
    <scope>NUCLEOTIDE SEQUENCE [LARGE SCALE GENOMIC DNA]</scope>
    <source>
        <strain evidence="2 3">DSM 17809</strain>
    </source>
</reference>
<dbReference type="Proteomes" id="UP001549110">
    <property type="component" value="Unassembled WGS sequence"/>
</dbReference>
<name>A0ABV2EHY7_9CAUL</name>
<comment type="caution">
    <text evidence="2">The sequence shown here is derived from an EMBL/GenBank/DDBJ whole genome shotgun (WGS) entry which is preliminary data.</text>
</comment>
<feature type="chain" id="PRO_5045059979" description="DUF3576 domain-containing protein" evidence="1">
    <location>
        <begin position="26"/>
        <end position="161"/>
    </location>
</feature>
<dbReference type="PROSITE" id="PS51257">
    <property type="entry name" value="PROKAR_LIPOPROTEIN"/>
    <property type="match status" value="1"/>
</dbReference>
<dbReference type="RefSeq" id="WP_331928105.1">
    <property type="nucleotide sequence ID" value="NZ_JBEPLU010000001.1"/>
</dbReference>